<keyword evidence="3" id="KW-1185">Reference proteome</keyword>
<dbReference type="RefSeq" id="WP_150891921.1">
    <property type="nucleotide sequence ID" value="NZ_VYUY01000005.1"/>
</dbReference>
<keyword evidence="1" id="KW-0472">Membrane</keyword>
<feature type="transmembrane region" description="Helical" evidence="1">
    <location>
        <begin position="75"/>
        <end position="95"/>
    </location>
</feature>
<feature type="transmembrane region" description="Helical" evidence="1">
    <location>
        <begin position="136"/>
        <end position="163"/>
    </location>
</feature>
<gene>
    <name evidence="2" type="ORF">F6B40_02325</name>
</gene>
<accession>A0A5N0TLE7</accession>
<feature type="transmembrane region" description="Helical" evidence="1">
    <location>
        <begin position="107"/>
        <end position="124"/>
    </location>
</feature>
<feature type="transmembrane region" description="Helical" evidence="1">
    <location>
        <begin position="33"/>
        <end position="54"/>
    </location>
</feature>
<keyword evidence="1" id="KW-0812">Transmembrane</keyword>
<organism evidence="2 3">
    <name type="scientific">Microbacterium caowuchunii</name>
    <dbReference type="NCBI Taxonomy" id="2614638"/>
    <lineage>
        <taxon>Bacteria</taxon>
        <taxon>Bacillati</taxon>
        <taxon>Actinomycetota</taxon>
        <taxon>Actinomycetes</taxon>
        <taxon>Micrococcales</taxon>
        <taxon>Microbacteriaceae</taxon>
        <taxon>Microbacterium</taxon>
    </lineage>
</organism>
<dbReference type="Proteomes" id="UP000326838">
    <property type="component" value="Unassembled WGS sequence"/>
</dbReference>
<evidence type="ECO:0000256" key="1">
    <source>
        <dbReference type="SAM" id="Phobius"/>
    </source>
</evidence>
<sequence length="348" mass="37866">MISIRFVTTFLGFAFTAFLVARASWVTGPVEVPALLWGSMILYLLTAWLCIFWGMPTGLKARSSSVTVARGSDRLPMWVCLFALAVSMVLPPMVTIGVGPDGLTEQYATWYIGGLGALMTILVIRRRPWPAWSGTAVLAGWSMFLLGPLPALGLGLVGSIVWVTGAQFFTNALDAAARDTERLGDLQRTASAVQAAQGGQQRERRIQVQRALAVAGPVLARTIASGGRLTEEERTEARIAEGRLRDELRGPRLLDADVRAALDAARRRGALVTVLDEGGLDELEESQLHEIRVQLAETLRSARSERLYIRTSSDDRVAVTVVGRASSTLGLSDEDSVDLWREIEHPGR</sequence>
<evidence type="ECO:0000313" key="3">
    <source>
        <dbReference type="Proteomes" id="UP000326838"/>
    </source>
</evidence>
<dbReference type="EMBL" id="VYUY01000005">
    <property type="protein sequence ID" value="KAA9135381.1"/>
    <property type="molecule type" value="Genomic_DNA"/>
</dbReference>
<evidence type="ECO:0000313" key="2">
    <source>
        <dbReference type="EMBL" id="KAA9135381.1"/>
    </source>
</evidence>
<reference evidence="3" key="1">
    <citation type="submission" date="2019-09" db="EMBL/GenBank/DDBJ databases">
        <title>Mumia zhuanghuii sp. nov. isolated from the intestinal contents of plateau pika (Ochotona curzoniae) in the Qinghai-Tibet plateau of China.</title>
        <authorList>
            <person name="Tian Z."/>
        </authorList>
    </citation>
    <scope>NUCLEOTIDE SEQUENCE [LARGE SCALE GENOMIC DNA]</scope>
    <source>
        <strain evidence="3">L-033</strain>
    </source>
</reference>
<name>A0A5N0TLE7_9MICO</name>
<protein>
    <submittedName>
        <fullName evidence="2">Uncharacterized protein</fullName>
    </submittedName>
</protein>
<keyword evidence="1" id="KW-1133">Transmembrane helix</keyword>
<comment type="caution">
    <text evidence="2">The sequence shown here is derived from an EMBL/GenBank/DDBJ whole genome shotgun (WGS) entry which is preliminary data.</text>
</comment>
<dbReference type="AlphaFoldDB" id="A0A5N0TLE7"/>
<proteinExistence type="predicted"/>